<evidence type="ECO:0000313" key="1">
    <source>
        <dbReference type="EMBL" id="CAK66676.1"/>
    </source>
</evidence>
<keyword evidence="2" id="KW-1185">Reference proteome</keyword>
<dbReference type="Proteomes" id="UP000000600">
    <property type="component" value="Unassembled WGS sequence"/>
</dbReference>
<protein>
    <submittedName>
        <fullName evidence="1">Uncharacterized protein</fullName>
    </submittedName>
</protein>
<dbReference type="KEGG" id="ptm:GSPATT00035806001"/>
<gene>
    <name evidence="1" type="ORF">GSPATT00035806001</name>
</gene>
<accession>A0C7A9</accession>
<sequence length="186" mass="21633">MVGRSECERWTLVIWKDRSFMQMKYNQKASTQVFTMALGCIEMIFGRINTHLQSESFEYQELIQLSKLKIIYKRKIRVQGLKNSGMVSNDKYLESWLFRDIILSLAVPYVSFQIECNYTGTQYQICKGEQSKMLDDIPFEIKSIQMVPGIIFKLKGPSYFGGVLQEITTSTACLDNYQFPNVILKE</sequence>
<proteinExistence type="predicted"/>
<evidence type="ECO:0000313" key="2">
    <source>
        <dbReference type="Proteomes" id="UP000000600"/>
    </source>
</evidence>
<dbReference type="InParanoid" id="A0C7A9"/>
<dbReference type="HOGENOM" id="CLU_1457153_0_0_1"/>
<dbReference type="AlphaFoldDB" id="A0C7A9"/>
<dbReference type="GeneID" id="5019860"/>
<organism evidence="1 2">
    <name type="scientific">Paramecium tetraurelia</name>
    <dbReference type="NCBI Taxonomy" id="5888"/>
    <lineage>
        <taxon>Eukaryota</taxon>
        <taxon>Sar</taxon>
        <taxon>Alveolata</taxon>
        <taxon>Ciliophora</taxon>
        <taxon>Intramacronucleata</taxon>
        <taxon>Oligohymenophorea</taxon>
        <taxon>Peniculida</taxon>
        <taxon>Parameciidae</taxon>
        <taxon>Paramecium</taxon>
    </lineage>
</organism>
<dbReference type="RefSeq" id="XP_001434073.1">
    <property type="nucleotide sequence ID" value="XM_001434036.1"/>
</dbReference>
<dbReference type="EMBL" id="CT868047">
    <property type="protein sequence ID" value="CAK66676.1"/>
    <property type="molecule type" value="Genomic_DNA"/>
</dbReference>
<reference evidence="1 2" key="1">
    <citation type="journal article" date="2006" name="Nature">
        <title>Global trends of whole-genome duplications revealed by the ciliate Paramecium tetraurelia.</title>
        <authorList>
            <consortium name="Genoscope"/>
            <person name="Aury J.-M."/>
            <person name="Jaillon O."/>
            <person name="Duret L."/>
            <person name="Noel B."/>
            <person name="Jubin C."/>
            <person name="Porcel B.M."/>
            <person name="Segurens B."/>
            <person name="Daubin V."/>
            <person name="Anthouard V."/>
            <person name="Aiach N."/>
            <person name="Arnaiz O."/>
            <person name="Billaut A."/>
            <person name="Beisson J."/>
            <person name="Blanc I."/>
            <person name="Bouhouche K."/>
            <person name="Camara F."/>
            <person name="Duharcourt S."/>
            <person name="Guigo R."/>
            <person name="Gogendeau D."/>
            <person name="Katinka M."/>
            <person name="Keller A.-M."/>
            <person name="Kissmehl R."/>
            <person name="Klotz C."/>
            <person name="Koll F."/>
            <person name="Le Moue A."/>
            <person name="Lepere C."/>
            <person name="Malinsky S."/>
            <person name="Nowacki M."/>
            <person name="Nowak J.K."/>
            <person name="Plattner H."/>
            <person name="Poulain J."/>
            <person name="Ruiz F."/>
            <person name="Serrano V."/>
            <person name="Zagulski M."/>
            <person name="Dessen P."/>
            <person name="Betermier M."/>
            <person name="Weissenbach J."/>
            <person name="Scarpelli C."/>
            <person name="Schachter V."/>
            <person name="Sperling L."/>
            <person name="Meyer E."/>
            <person name="Cohen J."/>
            <person name="Wincker P."/>
        </authorList>
    </citation>
    <scope>NUCLEOTIDE SEQUENCE [LARGE SCALE GENOMIC DNA]</scope>
    <source>
        <strain evidence="1 2">Stock d4-2</strain>
    </source>
</reference>
<name>A0C7A9_PARTE</name>